<accession>A0ABY0II60</accession>
<proteinExistence type="predicted"/>
<keyword evidence="3" id="KW-1185">Reference proteome</keyword>
<organism evidence="2 3">
    <name type="scientific">Halobacteriovorax vibrionivorans</name>
    <dbReference type="NCBI Taxonomy" id="2152716"/>
    <lineage>
        <taxon>Bacteria</taxon>
        <taxon>Pseudomonadati</taxon>
        <taxon>Bdellovibrionota</taxon>
        <taxon>Bacteriovoracia</taxon>
        <taxon>Bacteriovoracales</taxon>
        <taxon>Halobacteriovoraceae</taxon>
        <taxon>Halobacteriovorax</taxon>
    </lineage>
</organism>
<dbReference type="EMBL" id="QDKL01000001">
    <property type="protein sequence ID" value="RZF22641.1"/>
    <property type="molecule type" value="Genomic_DNA"/>
</dbReference>
<evidence type="ECO:0000313" key="3">
    <source>
        <dbReference type="Proteomes" id="UP000443582"/>
    </source>
</evidence>
<dbReference type="Gene3D" id="1.25.40.10">
    <property type="entry name" value="Tetratricopeptide repeat domain"/>
    <property type="match status" value="2"/>
</dbReference>
<dbReference type="InterPro" id="IPR011990">
    <property type="entry name" value="TPR-like_helical_dom_sf"/>
</dbReference>
<dbReference type="SUPFAM" id="SSF48452">
    <property type="entry name" value="TPR-like"/>
    <property type="match status" value="1"/>
</dbReference>
<comment type="caution">
    <text evidence="2">The sequence shown here is derived from an EMBL/GenBank/DDBJ whole genome shotgun (WGS) entry which is preliminary data.</text>
</comment>
<dbReference type="RefSeq" id="WP_114705586.1">
    <property type="nucleotide sequence ID" value="NZ_QDKL01000001.1"/>
</dbReference>
<feature type="chain" id="PRO_5045069951" description="Tetratricopeptide repeat protein" evidence="1">
    <location>
        <begin position="29"/>
        <end position="892"/>
    </location>
</feature>
<protein>
    <recommendedName>
        <fullName evidence="4">Tetratricopeptide repeat protein</fullName>
    </recommendedName>
</protein>
<sequence>MKKDFNFKNFLSFIALFFSVAILSTASANVVTPEIHNDFLRVKFFLDKKLVNVTKSSTEVSFSTLDGDVYTQVREGLKNFSSSKYIKRVSYTEPTSGNNVFTITLSLKKNVEVFSFYKNRDRAYYVDFWKDGQVSNKQAAIKTLPKLVKRDTNEAKMSTPKFVKKASTQVKKKPKKKVRKKIVKKAPKKEKEYKDFRYGASFIWNYEPLAPKLKNQIRLDRKTAEYFFPIKNFDYEKSDSQAHMQLTLNLYRKAKWGLMYKSIKLYEKKFPNNYNAYNDYMKANALLRETLEKGDLKPVDTAVSMYTNIVDRTDNYEMRKGLYKYLVTFYRERKDYVKALKYAKRFFSDAKENFDYEELEYMGEFILASLANLNQVDKVKNLINDKTLIKIISKQKLKAYEIYTYLRQNDEEKAIEAFESFEQSTKGEYLGSIYYNAAEAYFRQANYSKAFRIYDTFISKYSFMSESAQARLRMALIADLQDRPKNEVLELYKNAINRAQNQDVSLEARIRYVGLRTIRKNKRSEQDNETRVFLDKGTDKKLNANLERLLWQTRLRSYIVDGKYEEALTFLTALPVAAMKISEKKVFEADGAEIVYGIIKSNFAEGKFARAIRAWEIYKNTYFKKIGADPEIQFIIAKSYINLTLWDGFQKMYEKMLASKKETAHTFPLWVPRKEVKKLDLYKNELQILRNLKLKNYASVDRIIASTQKSYPNFEKITFYKALAHYKKGEYAKAEKEYEKFYASGANANTIDAKDLIDSIEFYLESIYESKKYDKYLKVSQALLKDASEFHVPESVAKGLREQVNYQRVEILFNKNSKWATAEAESFLTEFDKSLYKNRVKFLLGKESLKKNNFTLGEKLLNEILNDKDAKEYLKELVRSELTLINLKKRTL</sequence>
<evidence type="ECO:0000313" key="2">
    <source>
        <dbReference type="EMBL" id="RZF22641.1"/>
    </source>
</evidence>
<dbReference type="Proteomes" id="UP000443582">
    <property type="component" value="Unassembled WGS sequence"/>
</dbReference>
<reference evidence="3" key="1">
    <citation type="journal article" date="2019" name="Int. J. Syst. Evol. Microbiol.">
        <title>Halobacteriovorax valvorus sp. nov., a novel prokaryotic predator isolated from coastal seawater of China.</title>
        <authorList>
            <person name="Chen M.-X."/>
        </authorList>
    </citation>
    <scope>NUCLEOTIDE SEQUENCE [LARGE SCALE GENOMIC DNA]</scope>
    <source>
        <strain evidence="3">BL9</strain>
    </source>
</reference>
<feature type="signal peptide" evidence="1">
    <location>
        <begin position="1"/>
        <end position="28"/>
    </location>
</feature>
<name>A0ABY0II60_9BACT</name>
<evidence type="ECO:0008006" key="4">
    <source>
        <dbReference type="Google" id="ProtNLM"/>
    </source>
</evidence>
<keyword evidence="1" id="KW-0732">Signal</keyword>
<gene>
    <name evidence="2" type="ORF">DAY19_02385</name>
</gene>
<evidence type="ECO:0000256" key="1">
    <source>
        <dbReference type="SAM" id="SignalP"/>
    </source>
</evidence>